<evidence type="ECO:0000313" key="3">
    <source>
        <dbReference type="Proteomes" id="UP000012174"/>
    </source>
</evidence>
<sequence length="362" mass="40083">MHFAMSYYPKDSGGGGPGRYYRQPPAAATAAVPAKQRQTMAMHHGNNNNRQRTAKSQPFDADDLRRRLYVVLAEQESSRQQKRYARMEEVAARARAERNNNNNNNSAAAKGREEEGEEGEGEGESELVEVKRASVASHDAAGDENANFNKTSSWRTDLNTTTTAPYRHVPQVAASQFVRTTTAEAVDRRRLHALSYSALSAHADGGAQVNNNNNNNSAAGHQKQLQTKRSLRRVQSQRDNSNVYYERSQNSRFVEGCYYNNTTGTGVENNNSNSKQNRHSMMVYGKPSYTDLSSAAAAANANANGMNIRRSRSALEDYPTEEDDSGVDFFVPDLATVNEHHRVDWTQSDESGVHLDVESEAG</sequence>
<protein>
    <submittedName>
        <fullName evidence="2">Uncharacterized protein</fullName>
    </submittedName>
</protein>
<feature type="compositionally biased region" description="Low complexity" evidence="1">
    <location>
        <begin position="99"/>
        <end position="109"/>
    </location>
</feature>
<dbReference type="HOGENOM" id="CLU_051030_0_0_1"/>
<proteinExistence type="predicted"/>
<feature type="compositionally biased region" description="Polar residues" evidence="1">
    <location>
        <begin position="146"/>
        <end position="156"/>
    </location>
</feature>
<gene>
    <name evidence="2" type="ORF">UCREL1_1029</name>
</gene>
<dbReference type="KEGG" id="ela:UCREL1_1029"/>
<dbReference type="AlphaFoldDB" id="M7TYY7"/>
<dbReference type="EMBL" id="KB705557">
    <property type="protein sequence ID" value="EMR71905.1"/>
    <property type="molecule type" value="Genomic_DNA"/>
</dbReference>
<dbReference type="OrthoDB" id="5204927at2759"/>
<evidence type="ECO:0000313" key="2">
    <source>
        <dbReference type="EMBL" id="EMR71905.1"/>
    </source>
</evidence>
<feature type="region of interest" description="Disordered" evidence="1">
    <location>
        <begin position="205"/>
        <end position="246"/>
    </location>
</feature>
<accession>M7TYY7</accession>
<feature type="compositionally biased region" description="Polar residues" evidence="1">
    <location>
        <begin position="217"/>
        <end position="246"/>
    </location>
</feature>
<dbReference type="Proteomes" id="UP000012174">
    <property type="component" value="Unassembled WGS sequence"/>
</dbReference>
<feature type="compositionally biased region" description="Acidic residues" evidence="1">
    <location>
        <begin position="114"/>
        <end position="127"/>
    </location>
</feature>
<keyword evidence="3" id="KW-1185">Reference proteome</keyword>
<organism evidence="2 3">
    <name type="scientific">Eutypa lata (strain UCR-EL1)</name>
    <name type="common">Grapevine dieback disease fungus</name>
    <name type="synonym">Eutypa armeniacae</name>
    <dbReference type="NCBI Taxonomy" id="1287681"/>
    <lineage>
        <taxon>Eukaryota</taxon>
        <taxon>Fungi</taxon>
        <taxon>Dikarya</taxon>
        <taxon>Ascomycota</taxon>
        <taxon>Pezizomycotina</taxon>
        <taxon>Sordariomycetes</taxon>
        <taxon>Xylariomycetidae</taxon>
        <taxon>Xylariales</taxon>
        <taxon>Diatrypaceae</taxon>
        <taxon>Eutypa</taxon>
    </lineage>
</organism>
<feature type="region of interest" description="Disordered" evidence="1">
    <location>
        <begin position="95"/>
        <end position="156"/>
    </location>
</feature>
<reference evidence="3" key="1">
    <citation type="journal article" date="2013" name="Genome Announc.">
        <title>Draft genome sequence of the grapevine dieback fungus Eutypa lata UCR-EL1.</title>
        <authorList>
            <person name="Blanco-Ulate B."/>
            <person name="Rolshausen P.E."/>
            <person name="Cantu D."/>
        </authorList>
    </citation>
    <scope>NUCLEOTIDE SEQUENCE [LARGE SCALE GENOMIC DNA]</scope>
    <source>
        <strain evidence="3">UCR-EL1</strain>
    </source>
</reference>
<name>M7TYY7_EUTLA</name>
<feature type="region of interest" description="Disordered" evidence="1">
    <location>
        <begin position="1"/>
        <end position="62"/>
    </location>
</feature>
<feature type="compositionally biased region" description="Low complexity" evidence="1">
    <location>
        <begin position="19"/>
        <end position="34"/>
    </location>
</feature>
<evidence type="ECO:0000256" key="1">
    <source>
        <dbReference type="SAM" id="MobiDB-lite"/>
    </source>
</evidence>
<feature type="compositionally biased region" description="Polar residues" evidence="1">
    <location>
        <begin position="45"/>
        <end position="56"/>
    </location>
</feature>